<proteinExistence type="predicted"/>
<reference evidence="1" key="1">
    <citation type="submission" date="2025-08" db="UniProtKB">
        <authorList>
            <consortium name="RefSeq"/>
        </authorList>
    </citation>
    <scope>IDENTIFICATION</scope>
</reference>
<organism evidence="1">
    <name type="scientific">Papilio xuthus</name>
    <name type="common">Asian swallowtail butterfly</name>
    <dbReference type="NCBI Taxonomy" id="66420"/>
    <lineage>
        <taxon>Eukaryota</taxon>
        <taxon>Metazoa</taxon>
        <taxon>Ecdysozoa</taxon>
        <taxon>Arthropoda</taxon>
        <taxon>Hexapoda</taxon>
        <taxon>Insecta</taxon>
        <taxon>Pterygota</taxon>
        <taxon>Neoptera</taxon>
        <taxon>Endopterygota</taxon>
        <taxon>Lepidoptera</taxon>
        <taxon>Glossata</taxon>
        <taxon>Ditrysia</taxon>
        <taxon>Papilionoidea</taxon>
        <taxon>Papilionidae</taxon>
        <taxon>Papilioninae</taxon>
        <taxon>Papilio</taxon>
    </lineage>
</organism>
<accession>A0AAJ6ZA33</accession>
<name>A0AAJ6ZA33_PAPXU</name>
<dbReference type="GeneID" id="106118204"/>
<gene>
    <name evidence="1" type="primary">LOC106118204</name>
</gene>
<dbReference type="Proteomes" id="UP000694872">
    <property type="component" value="Unplaced"/>
</dbReference>
<dbReference type="RefSeq" id="XP_013168226.1">
    <property type="nucleotide sequence ID" value="XM_013312772.1"/>
</dbReference>
<sequence>MEFFGNTMCGPQNYMKDILKEDYHEPMTEIEVKELFKKLSKTYSDKDNRRGLNGFAYGSFERFLDMKKKGVLKPIGPCDMYRLPPTSCYEFGWWLTDTSLTGENWYQVQQRYPQPASPYSLVLDKERKTNKYATLF</sequence>
<dbReference type="AlphaFoldDB" id="A0AAJ6ZA33"/>
<dbReference type="KEGG" id="pxu:106118204"/>
<protein>
    <submittedName>
        <fullName evidence="1">Uncharacterized protein LOC106118204</fullName>
    </submittedName>
</protein>
<dbReference type="Pfam" id="PF22593">
    <property type="entry name" value="SPMIP11"/>
    <property type="match status" value="1"/>
</dbReference>
<evidence type="ECO:0000313" key="1">
    <source>
        <dbReference type="RefSeq" id="XP_013168226.1"/>
    </source>
</evidence>